<evidence type="ECO:0000256" key="8">
    <source>
        <dbReference type="ARBA" id="ARBA00022741"/>
    </source>
</evidence>
<evidence type="ECO:0000256" key="11">
    <source>
        <dbReference type="ARBA" id="ARBA00023136"/>
    </source>
</evidence>
<dbReference type="PROSITE" id="PS51450">
    <property type="entry name" value="LRR"/>
    <property type="match status" value="2"/>
</dbReference>
<evidence type="ECO:0000256" key="13">
    <source>
        <dbReference type="ARBA" id="ARBA00048679"/>
    </source>
</evidence>
<dbReference type="Pfam" id="PF13855">
    <property type="entry name" value="LRR_8"/>
    <property type="match status" value="1"/>
</dbReference>
<evidence type="ECO:0000259" key="16">
    <source>
        <dbReference type="PROSITE" id="PS50011"/>
    </source>
</evidence>
<dbReference type="InterPro" id="IPR011009">
    <property type="entry name" value="Kinase-like_dom_sf"/>
</dbReference>
<dbReference type="EC" id="2.7.11.1" evidence="2"/>
<feature type="chain" id="PRO_5044779507" description="non-specific serine/threonine protein kinase" evidence="15">
    <location>
        <begin position="32"/>
        <end position="913"/>
    </location>
</feature>
<comment type="catalytic activity">
    <reaction evidence="12">
        <text>L-threonyl-[protein] + ATP = O-phospho-L-threonyl-[protein] + ADP + H(+)</text>
        <dbReference type="Rhea" id="RHEA:46608"/>
        <dbReference type="Rhea" id="RHEA-COMP:11060"/>
        <dbReference type="Rhea" id="RHEA-COMP:11605"/>
        <dbReference type="ChEBI" id="CHEBI:15378"/>
        <dbReference type="ChEBI" id="CHEBI:30013"/>
        <dbReference type="ChEBI" id="CHEBI:30616"/>
        <dbReference type="ChEBI" id="CHEBI:61977"/>
        <dbReference type="ChEBI" id="CHEBI:456216"/>
        <dbReference type="EC" id="2.7.11.1"/>
    </reaction>
</comment>
<dbReference type="InterPro" id="IPR008271">
    <property type="entry name" value="Ser/Thr_kinase_AS"/>
</dbReference>
<dbReference type="SUPFAM" id="SSF56112">
    <property type="entry name" value="Protein kinase-like (PK-like)"/>
    <property type="match status" value="1"/>
</dbReference>
<evidence type="ECO:0000313" key="18">
    <source>
        <dbReference type="Proteomes" id="UP001497457"/>
    </source>
</evidence>
<feature type="domain" description="Protein kinase" evidence="16">
    <location>
        <begin position="599"/>
        <end position="875"/>
    </location>
</feature>
<dbReference type="InterPro" id="IPR001611">
    <property type="entry name" value="Leu-rich_rpt"/>
</dbReference>
<gene>
    <name evidence="17" type="ORF">URODEC1_LOCUS58135</name>
</gene>
<dbReference type="AlphaFoldDB" id="A0ABC9AU01"/>
<evidence type="ECO:0000256" key="2">
    <source>
        <dbReference type="ARBA" id="ARBA00012513"/>
    </source>
</evidence>
<dbReference type="GO" id="GO:0016020">
    <property type="term" value="C:membrane"/>
    <property type="evidence" value="ECO:0007669"/>
    <property type="project" value="UniProtKB-SubCell"/>
</dbReference>
<keyword evidence="5 14" id="KW-0812">Transmembrane</keyword>
<feature type="transmembrane region" description="Helical" evidence="14">
    <location>
        <begin position="543"/>
        <end position="567"/>
    </location>
</feature>
<dbReference type="Proteomes" id="UP001497457">
    <property type="component" value="Chromosome 23rd"/>
</dbReference>
<dbReference type="PROSITE" id="PS00108">
    <property type="entry name" value="PROTEIN_KINASE_ST"/>
    <property type="match status" value="1"/>
</dbReference>
<dbReference type="PROSITE" id="PS50011">
    <property type="entry name" value="PROTEIN_KINASE_DOM"/>
    <property type="match status" value="1"/>
</dbReference>
<comment type="subcellular location">
    <subcellularLocation>
        <location evidence="1">Membrane</location>
        <topology evidence="1">Single-pass membrane protein</topology>
    </subcellularLocation>
</comment>
<dbReference type="InterPro" id="IPR000719">
    <property type="entry name" value="Prot_kinase_dom"/>
</dbReference>
<evidence type="ECO:0000256" key="9">
    <source>
        <dbReference type="ARBA" id="ARBA00022840"/>
    </source>
</evidence>
<keyword evidence="8" id="KW-0547">Nucleotide-binding</keyword>
<evidence type="ECO:0000256" key="4">
    <source>
        <dbReference type="ARBA" id="ARBA00022679"/>
    </source>
</evidence>
<dbReference type="FunFam" id="3.80.10.10:FF:000129">
    <property type="entry name" value="Leucine-rich repeat receptor-like kinase"/>
    <property type="match status" value="1"/>
</dbReference>
<evidence type="ECO:0000256" key="6">
    <source>
        <dbReference type="ARBA" id="ARBA00022729"/>
    </source>
</evidence>
<accession>A0ABC9AU01</accession>
<dbReference type="SMART" id="SM00220">
    <property type="entry name" value="S_TKc"/>
    <property type="match status" value="1"/>
</dbReference>
<keyword evidence="6 15" id="KW-0732">Signal</keyword>
<evidence type="ECO:0000256" key="5">
    <source>
        <dbReference type="ARBA" id="ARBA00022692"/>
    </source>
</evidence>
<organism evidence="17 18">
    <name type="scientific">Urochloa decumbens</name>
    <dbReference type="NCBI Taxonomy" id="240449"/>
    <lineage>
        <taxon>Eukaryota</taxon>
        <taxon>Viridiplantae</taxon>
        <taxon>Streptophyta</taxon>
        <taxon>Embryophyta</taxon>
        <taxon>Tracheophyta</taxon>
        <taxon>Spermatophyta</taxon>
        <taxon>Magnoliopsida</taxon>
        <taxon>Liliopsida</taxon>
        <taxon>Poales</taxon>
        <taxon>Poaceae</taxon>
        <taxon>PACMAD clade</taxon>
        <taxon>Panicoideae</taxon>
        <taxon>Panicodae</taxon>
        <taxon>Paniceae</taxon>
        <taxon>Melinidinae</taxon>
        <taxon>Urochloa</taxon>
    </lineage>
</organism>
<dbReference type="Gene3D" id="3.80.10.10">
    <property type="entry name" value="Ribonuclease Inhibitor"/>
    <property type="match status" value="1"/>
</dbReference>
<dbReference type="SUPFAM" id="SSF52058">
    <property type="entry name" value="L domain-like"/>
    <property type="match status" value="1"/>
</dbReference>
<dbReference type="PANTHER" id="PTHR45631:SF182">
    <property type="entry name" value="OS05G0246600 PROTEIN"/>
    <property type="match status" value="1"/>
</dbReference>
<keyword evidence="18" id="KW-1185">Reference proteome</keyword>
<proteinExistence type="predicted"/>
<dbReference type="Pfam" id="PF07714">
    <property type="entry name" value="PK_Tyr_Ser-Thr"/>
    <property type="match status" value="1"/>
</dbReference>
<dbReference type="Gene3D" id="3.30.200.20">
    <property type="entry name" value="Phosphorylase Kinase, domain 1"/>
    <property type="match status" value="1"/>
</dbReference>
<dbReference type="FunFam" id="1.10.510.10:FF:000095">
    <property type="entry name" value="protein STRUBBELIG-RECEPTOR FAMILY 8"/>
    <property type="match status" value="1"/>
</dbReference>
<evidence type="ECO:0000256" key="7">
    <source>
        <dbReference type="ARBA" id="ARBA00022737"/>
    </source>
</evidence>
<protein>
    <recommendedName>
        <fullName evidence="2">non-specific serine/threonine protein kinase</fullName>
        <ecNumber evidence="2">2.7.11.1</ecNumber>
    </recommendedName>
</protein>
<evidence type="ECO:0000256" key="3">
    <source>
        <dbReference type="ARBA" id="ARBA00022614"/>
    </source>
</evidence>
<dbReference type="EMBL" id="OZ075133">
    <property type="protein sequence ID" value="CAL4985858.1"/>
    <property type="molecule type" value="Genomic_DNA"/>
</dbReference>
<evidence type="ECO:0000256" key="1">
    <source>
        <dbReference type="ARBA" id="ARBA00004167"/>
    </source>
</evidence>
<dbReference type="Gene3D" id="1.10.510.10">
    <property type="entry name" value="Transferase(Phosphotransferase) domain 1"/>
    <property type="match status" value="1"/>
</dbReference>
<keyword evidence="3" id="KW-0433">Leucine-rich repeat</keyword>
<sequence>MLLIHHHVSVWTAGIILLLAALSLSSRDVRGQLDDSGFLSIDCGYTTRPSYIDGNTGIMYVADEGFTDAGFNQFVNIQNMQPNLEQRYSTVRVFPNGTRNCYTLRSLKQGGKYLMRATFGYGNYDTLNRLPAFDLYLGVNYWTTVNITNASVAYVFDIITLATANYMQVCLVNIGSGTPFISEIDLRSLLEDLYPAVSAKQSLALHSFFRDTVSFGFNRYHFGNDYQLFRYPNDLYDRMWQKYEDVPTWTYIDDTIFGEVKSFPNDSYNAPSAVLRSVSIPANESRIMNLWWGSDSSMNVGFGSKFFLVLYFAEIQAIRQAAIRQFNVFLDNNIIADAFSPPKSMLATILSGTVQGSGRHNVSLVATPTSRLKPVISAMEIYLVRSLNESATNSVDANAMYMIQQVYSVSRNWEGVPCSPVSFSWNGLRCSASPSGLLIITDLNLSSSGLVGGIDDSFGQLASLQHLDLSNNNLSGPIPDFLDQMLSLAFLDLSSNNLSGIIPLGLLQKSQDGGLTLRIDNNPNLCGTTCYPAPNQNRNKLKLIVKIVVPIAGASAVVVLFVAVVAIQHRRKVIQGVARATEIFENRRFKYKELKLVTNGFKNVIGKGGFGPVYMGCLENGTSVAVKMRSQLSSQGNKEFLAEAQHLSKVHHRNLVSLIGYCNDMKHLGLVYEYMVGGNLEDRLRGHNAPLIQPLTWLQRLTIALDSAYGLEYLHKSCSPPLIHRDVKTRNILLTANLRAKLSDFGLTRAFSSDTKTHITTQPAGTLGYLDPEYYATSCLSEKSDVYSFGVVVLVLITARPAMAIDNEGSTNIVHWVRERLSEGDIESVTDPRIRGGFDVNSLWKAAELALRCTEHAGRDRPTTTEVVEGLTESLRLETMQQNSSIGASSSAAAGAETISLLEAEHIGETLPR</sequence>
<name>A0ABC9AU01_9POAL</name>
<evidence type="ECO:0000313" key="17">
    <source>
        <dbReference type="EMBL" id="CAL4985858.1"/>
    </source>
</evidence>
<dbReference type="GO" id="GO:0005524">
    <property type="term" value="F:ATP binding"/>
    <property type="evidence" value="ECO:0007669"/>
    <property type="project" value="UniProtKB-KW"/>
</dbReference>
<reference evidence="17" key="1">
    <citation type="submission" date="2024-10" db="EMBL/GenBank/DDBJ databases">
        <authorList>
            <person name="Ryan C."/>
        </authorList>
    </citation>
    <scope>NUCLEOTIDE SEQUENCE [LARGE SCALE GENOMIC DNA]</scope>
</reference>
<keyword evidence="11 14" id="KW-0472">Membrane</keyword>
<keyword evidence="10 14" id="KW-1133">Transmembrane helix</keyword>
<dbReference type="PRINTS" id="PR00019">
    <property type="entry name" value="LEURICHRPT"/>
</dbReference>
<evidence type="ECO:0000256" key="12">
    <source>
        <dbReference type="ARBA" id="ARBA00047899"/>
    </source>
</evidence>
<comment type="catalytic activity">
    <reaction evidence="13">
        <text>L-seryl-[protein] + ATP = O-phospho-L-seryl-[protein] + ADP + H(+)</text>
        <dbReference type="Rhea" id="RHEA:17989"/>
        <dbReference type="Rhea" id="RHEA-COMP:9863"/>
        <dbReference type="Rhea" id="RHEA-COMP:11604"/>
        <dbReference type="ChEBI" id="CHEBI:15378"/>
        <dbReference type="ChEBI" id="CHEBI:29999"/>
        <dbReference type="ChEBI" id="CHEBI:30616"/>
        <dbReference type="ChEBI" id="CHEBI:83421"/>
        <dbReference type="ChEBI" id="CHEBI:456216"/>
        <dbReference type="EC" id="2.7.11.1"/>
    </reaction>
</comment>
<dbReference type="PANTHER" id="PTHR45631">
    <property type="entry name" value="OS07G0107800 PROTEIN-RELATED"/>
    <property type="match status" value="1"/>
</dbReference>
<evidence type="ECO:0000256" key="15">
    <source>
        <dbReference type="SAM" id="SignalP"/>
    </source>
</evidence>
<keyword evidence="7" id="KW-0677">Repeat</keyword>
<evidence type="ECO:0000256" key="10">
    <source>
        <dbReference type="ARBA" id="ARBA00022989"/>
    </source>
</evidence>
<dbReference type="InterPro" id="IPR032675">
    <property type="entry name" value="LRR_dom_sf"/>
</dbReference>
<dbReference type="CDD" id="cd14066">
    <property type="entry name" value="STKc_IRAK"/>
    <property type="match status" value="1"/>
</dbReference>
<dbReference type="FunFam" id="3.30.200.20:FF:000178">
    <property type="entry name" value="serine/threonine-protein kinase PBS1-like"/>
    <property type="match status" value="1"/>
</dbReference>
<dbReference type="InterPro" id="IPR024788">
    <property type="entry name" value="Malectin-like_Carb-bd_dom"/>
</dbReference>
<feature type="signal peptide" evidence="15">
    <location>
        <begin position="1"/>
        <end position="31"/>
    </location>
</feature>
<keyword evidence="9" id="KW-0067">ATP-binding</keyword>
<dbReference type="GO" id="GO:0016740">
    <property type="term" value="F:transferase activity"/>
    <property type="evidence" value="ECO:0007669"/>
    <property type="project" value="UniProtKB-KW"/>
</dbReference>
<dbReference type="Pfam" id="PF12819">
    <property type="entry name" value="Malectin_like"/>
    <property type="match status" value="1"/>
</dbReference>
<keyword evidence="4" id="KW-0808">Transferase</keyword>
<evidence type="ECO:0000256" key="14">
    <source>
        <dbReference type="SAM" id="Phobius"/>
    </source>
</evidence>
<dbReference type="InterPro" id="IPR001245">
    <property type="entry name" value="Ser-Thr/Tyr_kinase_cat_dom"/>
</dbReference>